<evidence type="ECO:0000256" key="5">
    <source>
        <dbReference type="ARBA" id="ARBA00022603"/>
    </source>
</evidence>
<protein>
    <recommendedName>
        <fullName evidence="3">protein-L-isoaspartate(D-aspartate) O-methyltransferase</fullName>
        <ecNumber evidence="3">2.1.1.77</ecNumber>
    </recommendedName>
</protein>
<evidence type="ECO:0000256" key="1">
    <source>
        <dbReference type="ARBA" id="ARBA00004496"/>
    </source>
</evidence>
<keyword evidence="9" id="KW-1185">Reference proteome</keyword>
<evidence type="ECO:0000256" key="2">
    <source>
        <dbReference type="ARBA" id="ARBA00005369"/>
    </source>
</evidence>
<dbReference type="OrthoDB" id="73890at2759"/>
<comment type="caution">
    <text evidence="8">The sequence shown here is derived from an EMBL/GenBank/DDBJ whole genome shotgun (WGS) entry which is preliminary data.</text>
</comment>
<dbReference type="GO" id="GO:0032259">
    <property type="term" value="P:methylation"/>
    <property type="evidence" value="ECO:0007669"/>
    <property type="project" value="UniProtKB-KW"/>
</dbReference>
<keyword evidence="4" id="KW-0963">Cytoplasm</keyword>
<reference evidence="8 9" key="1">
    <citation type="journal article" date="2016" name="Genome Biol. Evol.">
        <title>Divergent and convergent evolution of fungal pathogenicity.</title>
        <authorList>
            <person name="Shang Y."/>
            <person name="Xiao G."/>
            <person name="Zheng P."/>
            <person name="Cen K."/>
            <person name="Zhan S."/>
            <person name="Wang C."/>
        </authorList>
    </citation>
    <scope>NUCLEOTIDE SEQUENCE [LARGE SCALE GENOMIC DNA]</scope>
    <source>
        <strain evidence="8 9">RCEF 2490</strain>
    </source>
</reference>
<gene>
    <name evidence="8" type="ORF">AAL_05396</name>
</gene>
<sequence length="239" mass="26052">MAWRCSGSTNAQLVENLWRNGLITDTRARAAFLKVDRAHYAPVQPYEDSPQSIGYHATISAPHMHAMAIENVISHLVPSEKNPAPRVLDVGSGSGYLTHLFAELVGPRGLVVGLEHLNPLRDLGQSNMQKSNEGKQLLDSGKVKFRLGDGRMGLHEPAISGEEDQGTGWNVIHVGASAKILHSALMQQLKAPGCMFIPLDDDDTGTEQSVWRISKDESGVVSKENLCAVRYVRLTDPPV</sequence>
<keyword evidence="7" id="KW-0949">S-adenosyl-L-methionine</keyword>
<dbReference type="Gene3D" id="3.40.50.150">
    <property type="entry name" value="Vaccinia Virus protein VP39"/>
    <property type="match status" value="1"/>
</dbReference>
<dbReference type="InterPro" id="IPR029063">
    <property type="entry name" value="SAM-dependent_MTases_sf"/>
</dbReference>
<dbReference type="PANTHER" id="PTHR11579:SF0">
    <property type="entry name" value="PROTEIN-L-ISOASPARTATE(D-ASPARTATE) O-METHYLTRANSFERASE"/>
    <property type="match status" value="1"/>
</dbReference>
<evidence type="ECO:0000313" key="9">
    <source>
        <dbReference type="Proteomes" id="UP000078544"/>
    </source>
</evidence>
<proteinExistence type="inferred from homology"/>
<dbReference type="EMBL" id="AZGY01000012">
    <property type="protein sequence ID" value="KZZ93680.1"/>
    <property type="molecule type" value="Genomic_DNA"/>
</dbReference>
<evidence type="ECO:0000256" key="4">
    <source>
        <dbReference type="ARBA" id="ARBA00022490"/>
    </source>
</evidence>
<dbReference type="GO" id="GO:0004719">
    <property type="term" value="F:protein-L-isoaspartate (D-aspartate) O-methyltransferase activity"/>
    <property type="evidence" value="ECO:0007669"/>
    <property type="project" value="UniProtKB-EC"/>
</dbReference>
<dbReference type="SUPFAM" id="SSF53335">
    <property type="entry name" value="S-adenosyl-L-methionine-dependent methyltransferases"/>
    <property type="match status" value="1"/>
</dbReference>
<dbReference type="EC" id="2.1.1.77" evidence="3"/>
<organism evidence="8 9">
    <name type="scientific">Moelleriella libera RCEF 2490</name>
    <dbReference type="NCBI Taxonomy" id="1081109"/>
    <lineage>
        <taxon>Eukaryota</taxon>
        <taxon>Fungi</taxon>
        <taxon>Dikarya</taxon>
        <taxon>Ascomycota</taxon>
        <taxon>Pezizomycotina</taxon>
        <taxon>Sordariomycetes</taxon>
        <taxon>Hypocreomycetidae</taxon>
        <taxon>Hypocreales</taxon>
        <taxon>Clavicipitaceae</taxon>
        <taxon>Moelleriella</taxon>
    </lineage>
</organism>
<name>A0A166P0L2_9HYPO</name>
<accession>A0A166P0L2</accession>
<dbReference type="AlphaFoldDB" id="A0A166P0L2"/>
<evidence type="ECO:0000256" key="3">
    <source>
        <dbReference type="ARBA" id="ARBA00011890"/>
    </source>
</evidence>
<dbReference type="STRING" id="1081109.A0A166P0L2"/>
<keyword evidence="5 8" id="KW-0489">Methyltransferase</keyword>
<dbReference type="Pfam" id="PF01135">
    <property type="entry name" value="PCMT"/>
    <property type="match status" value="1"/>
</dbReference>
<dbReference type="CDD" id="cd02440">
    <property type="entry name" value="AdoMet_MTases"/>
    <property type="match status" value="1"/>
</dbReference>
<evidence type="ECO:0000256" key="6">
    <source>
        <dbReference type="ARBA" id="ARBA00022679"/>
    </source>
</evidence>
<dbReference type="InterPro" id="IPR000682">
    <property type="entry name" value="PCMT"/>
</dbReference>
<comment type="similarity">
    <text evidence="2">Belongs to the methyltransferase superfamily. L-isoaspartyl/D-aspartyl protein methyltransferase family.</text>
</comment>
<dbReference type="GO" id="GO:0005737">
    <property type="term" value="C:cytoplasm"/>
    <property type="evidence" value="ECO:0007669"/>
    <property type="project" value="UniProtKB-SubCell"/>
</dbReference>
<evidence type="ECO:0000313" key="8">
    <source>
        <dbReference type="EMBL" id="KZZ93680.1"/>
    </source>
</evidence>
<dbReference type="Proteomes" id="UP000078544">
    <property type="component" value="Unassembled WGS sequence"/>
</dbReference>
<evidence type="ECO:0000256" key="7">
    <source>
        <dbReference type="ARBA" id="ARBA00022691"/>
    </source>
</evidence>
<keyword evidence="6 8" id="KW-0808">Transferase</keyword>
<comment type="subcellular location">
    <subcellularLocation>
        <location evidence="1">Cytoplasm</location>
    </subcellularLocation>
</comment>
<dbReference type="PANTHER" id="PTHR11579">
    <property type="entry name" value="PROTEIN-L-ISOASPARTATE O-METHYLTRANSFERASE"/>
    <property type="match status" value="1"/>
</dbReference>